<keyword evidence="6" id="KW-1185">Reference proteome</keyword>
<protein>
    <recommendedName>
        <fullName evidence="7">Feruloyl esterase</fullName>
    </recommendedName>
</protein>
<comment type="caution">
    <text evidence="5">The sequence shown here is derived from an EMBL/GenBank/DDBJ whole genome shotgun (WGS) entry which is preliminary data.</text>
</comment>
<evidence type="ECO:0000256" key="2">
    <source>
        <dbReference type="ARBA" id="ARBA00022801"/>
    </source>
</evidence>
<feature type="region of interest" description="Disordered" evidence="3">
    <location>
        <begin position="413"/>
        <end position="442"/>
    </location>
</feature>
<evidence type="ECO:0000313" key="5">
    <source>
        <dbReference type="EMBL" id="GMH93964.1"/>
    </source>
</evidence>
<dbReference type="Gene3D" id="3.40.50.1820">
    <property type="entry name" value="alpha/beta hydrolase"/>
    <property type="match status" value="1"/>
</dbReference>
<feature type="compositionally biased region" description="Polar residues" evidence="3">
    <location>
        <begin position="85"/>
        <end position="94"/>
    </location>
</feature>
<dbReference type="AlphaFoldDB" id="A0A9W7EVA6"/>
<dbReference type="PANTHER" id="PTHR43037">
    <property type="entry name" value="UNNAMED PRODUCT-RELATED"/>
    <property type="match status" value="1"/>
</dbReference>
<organism evidence="5 6">
    <name type="scientific">Triparma verrucosa</name>
    <dbReference type="NCBI Taxonomy" id="1606542"/>
    <lineage>
        <taxon>Eukaryota</taxon>
        <taxon>Sar</taxon>
        <taxon>Stramenopiles</taxon>
        <taxon>Ochrophyta</taxon>
        <taxon>Bolidophyceae</taxon>
        <taxon>Parmales</taxon>
        <taxon>Triparmaceae</taxon>
        <taxon>Triparma</taxon>
    </lineage>
</organism>
<dbReference type="GO" id="GO:0016787">
    <property type="term" value="F:hydrolase activity"/>
    <property type="evidence" value="ECO:0007669"/>
    <property type="project" value="UniProtKB-KW"/>
</dbReference>
<feature type="region of interest" description="Disordered" evidence="3">
    <location>
        <begin position="52"/>
        <end position="94"/>
    </location>
</feature>
<evidence type="ECO:0008006" key="7">
    <source>
        <dbReference type="Google" id="ProtNLM"/>
    </source>
</evidence>
<name>A0A9W7EVA6_9STRA</name>
<dbReference type="PANTHER" id="PTHR43037:SF5">
    <property type="entry name" value="FERULOYL ESTERASE"/>
    <property type="match status" value="1"/>
</dbReference>
<accession>A0A9W7EVA6</accession>
<feature type="chain" id="PRO_5040805362" description="Feruloyl esterase" evidence="4">
    <location>
        <begin position="16"/>
        <end position="757"/>
    </location>
</feature>
<keyword evidence="1 4" id="KW-0732">Signal</keyword>
<evidence type="ECO:0000313" key="6">
    <source>
        <dbReference type="Proteomes" id="UP001165160"/>
    </source>
</evidence>
<dbReference type="Proteomes" id="UP001165160">
    <property type="component" value="Unassembled WGS sequence"/>
</dbReference>
<feature type="compositionally biased region" description="Gly residues" evidence="3">
    <location>
        <begin position="62"/>
        <end position="78"/>
    </location>
</feature>
<feature type="signal peptide" evidence="4">
    <location>
        <begin position="1"/>
        <end position="15"/>
    </location>
</feature>
<sequence length="757" mass="79223">MKIILLMLLPMVVTGQRMATPYGQHLHSDFDDRAKIERSLQDCSGEGTTWGPGISPPPTGCEGSGGPPSGGFGGGGTSGQSTSTECAVTSGTCSMDGSTNSGAIRGLIYSSTTGKFTGTITTNQCNDHERSIQGGGSAPGNNAVSCIQQTIPTVTGSTASAIPTLGTAALTISGGVNIYSAFEAGFNDCAVDGMPCACDGASCAAGMDVGACEAHLHYSCTSEVSVGMFMDTCGGHADPYHIHTDPICNYETDTATGHSTLLGVSLDGYGIYGKFETLNQRPCDLDVCHGHVGSVPASSTYGTTSSSVYHYHVSDYAGYPFTWTLGCYGNPTTPVDLATCESLYDGCGSSGTTETIYTAEYPDGKDVKLWCPCFEVPVFEGCDSTEDEKDSGEWTCVGGWWYEGGVLTSYPCSGDGSDDKDDTGYESSGEKEESCTDTSDGGMPSGTYPRTCIETSAGTRCWYTYTPSGVVEGATYPLVIDLHGGGGCASDSMALSGWKSLADEELFIVIWPQGSDGEWGVAGSEWETVNSETTSEGGKETFNAPDVSFLTSLISTTSAPINPERIYTTGFSMGCMMALRFLLEKSDIVAGAHCHGGYLVAPNAGTSITPNSGIGVYMTGGSDDDWYAMSSSQFSVWKDFSDPHGSHTVTTTSVTLSGTELTSATLETCGSVSRLVVAGMTHVYDERIAALAWDALKGFSRPGAADDLEEKVEVVAPEEEGTPCEIDEDCGEGKECSKGVRRKLFGQMVEGWCVDAY</sequence>
<proteinExistence type="predicted"/>
<dbReference type="InterPro" id="IPR029058">
    <property type="entry name" value="AB_hydrolase_fold"/>
</dbReference>
<reference evidence="6" key="1">
    <citation type="journal article" date="2023" name="Commun. Biol.">
        <title>Genome analysis of Parmales, the sister group of diatoms, reveals the evolutionary specialization of diatoms from phago-mixotrophs to photoautotrophs.</title>
        <authorList>
            <person name="Ban H."/>
            <person name="Sato S."/>
            <person name="Yoshikawa S."/>
            <person name="Yamada K."/>
            <person name="Nakamura Y."/>
            <person name="Ichinomiya M."/>
            <person name="Sato N."/>
            <person name="Blanc-Mathieu R."/>
            <person name="Endo H."/>
            <person name="Kuwata A."/>
            <person name="Ogata H."/>
        </authorList>
    </citation>
    <scope>NUCLEOTIDE SEQUENCE [LARGE SCALE GENOMIC DNA]</scope>
    <source>
        <strain evidence="6">NIES 3699</strain>
    </source>
</reference>
<evidence type="ECO:0000256" key="4">
    <source>
        <dbReference type="SAM" id="SignalP"/>
    </source>
</evidence>
<dbReference type="InterPro" id="IPR050955">
    <property type="entry name" value="Plant_Biomass_Hydrol_Est"/>
</dbReference>
<dbReference type="EMBL" id="BRXX01000147">
    <property type="protein sequence ID" value="GMH93964.1"/>
    <property type="molecule type" value="Genomic_DNA"/>
</dbReference>
<gene>
    <name evidence="5" type="ORF">TrVE_jg7576</name>
</gene>
<keyword evidence="2" id="KW-0378">Hydrolase</keyword>
<evidence type="ECO:0000256" key="3">
    <source>
        <dbReference type="SAM" id="MobiDB-lite"/>
    </source>
</evidence>
<dbReference type="SUPFAM" id="SSF53474">
    <property type="entry name" value="alpha/beta-Hydrolases"/>
    <property type="match status" value="1"/>
</dbReference>
<evidence type="ECO:0000256" key="1">
    <source>
        <dbReference type="ARBA" id="ARBA00022729"/>
    </source>
</evidence>